<reference evidence="2 3" key="1">
    <citation type="submission" date="2018-11" db="EMBL/GenBank/DDBJ databases">
        <title>Photobacterium sp. BEI247 sp. nov., a marine bacterium isolated from Yongle Blue Hole in the South China Sea.</title>
        <authorList>
            <person name="Wang X."/>
        </authorList>
    </citation>
    <scope>NUCLEOTIDE SEQUENCE [LARGE SCALE GENOMIC DNA]</scope>
    <source>
        <strain evidence="3">BEI247</strain>
    </source>
</reference>
<evidence type="ECO:0000313" key="3">
    <source>
        <dbReference type="Proteomes" id="UP000287563"/>
    </source>
</evidence>
<proteinExistence type="predicted"/>
<name>A0A3S3UN01_9GAMM</name>
<comment type="caution">
    <text evidence="2">The sequence shown here is derived from an EMBL/GenBank/DDBJ whole genome shotgun (WGS) entry which is preliminary data.</text>
</comment>
<feature type="signal peptide" evidence="1">
    <location>
        <begin position="1"/>
        <end position="22"/>
    </location>
</feature>
<evidence type="ECO:0000313" key="2">
    <source>
        <dbReference type="EMBL" id="RWX57678.1"/>
    </source>
</evidence>
<keyword evidence="3" id="KW-1185">Reference proteome</keyword>
<dbReference type="AlphaFoldDB" id="A0A3S3UN01"/>
<sequence>MKMKRAFVIGMVMSGFILSAFAVTGCSEELKLTVTPVKNVDNVKIKELSQVDVYCKTGICQFELVANQQANVTVNMHYSGTRSFDKIEGVSVTGKLGSSVMIQDENTFTLDVSGDAEPSKLQVVDYYRH</sequence>
<dbReference type="Proteomes" id="UP000287563">
    <property type="component" value="Unassembled WGS sequence"/>
</dbReference>
<dbReference type="OrthoDB" id="5823233at2"/>
<feature type="chain" id="PRO_5018631806" evidence="1">
    <location>
        <begin position="23"/>
        <end position="129"/>
    </location>
</feature>
<dbReference type="PROSITE" id="PS51257">
    <property type="entry name" value="PROKAR_LIPOPROTEIN"/>
    <property type="match status" value="1"/>
</dbReference>
<dbReference type="EMBL" id="RJLM01000001">
    <property type="protein sequence ID" value="RWX57678.1"/>
    <property type="molecule type" value="Genomic_DNA"/>
</dbReference>
<evidence type="ECO:0000256" key="1">
    <source>
        <dbReference type="SAM" id="SignalP"/>
    </source>
</evidence>
<keyword evidence="1" id="KW-0732">Signal</keyword>
<organism evidence="2 3">
    <name type="scientific">Photobacterium chitinilyticum</name>
    <dbReference type="NCBI Taxonomy" id="2485123"/>
    <lineage>
        <taxon>Bacteria</taxon>
        <taxon>Pseudomonadati</taxon>
        <taxon>Pseudomonadota</taxon>
        <taxon>Gammaproteobacteria</taxon>
        <taxon>Vibrionales</taxon>
        <taxon>Vibrionaceae</taxon>
        <taxon>Photobacterium</taxon>
    </lineage>
</organism>
<gene>
    <name evidence="2" type="ORF">EDI28_03920</name>
</gene>
<protein>
    <submittedName>
        <fullName evidence="2">Spore gernimation protein</fullName>
    </submittedName>
</protein>
<accession>A0A3S3UN01</accession>